<dbReference type="EMBL" id="NIBT01000044">
    <property type="protein sequence ID" value="PHM22063.1"/>
    <property type="molecule type" value="Genomic_DNA"/>
</dbReference>
<dbReference type="EMBL" id="RAQI01000001">
    <property type="protein sequence ID" value="RKE92963.1"/>
    <property type="molecule type" value="Genomic_DNA"/>
</dbReference>
<evidence type="ECO:0000313" key="4">
    <source>
        <dbReference type="Proteomes" id="UP000283568"/>
    </source>
</evidence>
<organism evidence="1 3">
    <name type="scientific">Xenorhabdus ehlersii</name>
    <dbReference type="NCBI Taxonomy" id="290111"/>
    <lineage>
        <taxon>Bacteria</taxon>
        <taxon>Pseudomonadati</taxon>
        <taxon>Pseudomonadota</taxon>
        <taxon>Gammaproteobacteria</taxon>
        <taxon>Enterobacterales</taxon>
        <taxon>Morganellaceae</taxon>
        <taxon>Xenorhabdus</taxon>
    </lineage>
</organism>
<name>A0A2D0IJV9_9GAMM</name>
<dbReference type="RefSeq" id="WP_099134071.1">
    <property type="nucleotide sequence ID" value="NZ_CAWNOJ010000058.1"/>
</dbReference>
<gene>
    <name evidence="2" type="ORF">BDE27_0636</name>
    <name evidence="1" type="ORF">Xehl_03982</name>
</gene>
<reference evidence="2 4" key="2">
    <citation type="submission" date="2018-09" db="EMBL/GenBank/DDBJ databases">
        <title>Genomic Encyclopedia of Archaeal and Bacterial Type Strains, Phase II (KMG-II): from individual species to whole genera.</title>
        <authorList>
            <person name="Goeker M."/>
        </authorList>
    </citation>
    <scope>NUCLEOTIDE SEQUENCE [LARGE SCALE GENOMIC DNA]</scope>
    <source>
        <strain evidence="2 4">DSM 16337</strain>
    </source>
</reference>
<dbReference type="Proteomes" id="UP000225605">
    <property type="component" value="Unassembled WGS sequence"/>
</dbReference>
<evidence type="ECO:0000313" key="1">
    <source>
        <dbReference type="EMBL" id="PHM22063.1"/>
    </source>
</evidence>
<evidence type="ECO:0000313" key="3">
    <source>
        <dbReference type="Proteomes" id="UP000225605"/>
    </source>
</evidence>
<keyword evidence="4" id="KW-1185">Reference proteome</keyword>
<dbReference type="AlphaFoldDB" id="A0A2D0IJV9"/>
<proteinExistence type="predicted"/>
<dbReference type="Proteomes" id="UP000283568">
    <property type="component" value="Unassembled WGS sequence"/>
</dbReference>
<evidence type="ECO:0000313" key="2">
    <source>
        <dbReference type="EMBL" id="RKE92963.1"/>
    </source>
</evidence>
<comment type="caution">
    <text evidence="1">The sequence shown here is derived from an EMBL/GenBank/DDBJ whole genome shotgun (WGS) entry which is preliminary data.</text>
</comment>
<protein>
    <submittedName>
        <fullName evidence="1">Uncharacterized protein</fullName>
    </submittedName>
</protein>
<sequence length="95" mass="10755">MSDNICFQRWADVPQCLLSLAGYESFHSPPEGDPDRRGIIFVEKDINGQTGESQIVKDSCQPDFCLNYRAYSDDPPIFCQHQPKTGFNSLINLID</sequence>
<dbReference type="OrthoDB" id="6444781at2"/>
<reference evidence="1 3" key="1">
    <citation type="journal article" date="2017" name="Nat. Microbiol.">
        <title>Natural product diversity associated with the nematode symbionts Photorhabdus and Xenorhabdus.</title>
        <authorList>
            <person name="Tobias N.J."/>
            <person name="Wolff H."/>
            <person name="Djahanschiri B."/>
            <person name="Grundmann F."/>
            <person name="Kronenwerth M."/>
            <person name="Shi Y.M."/>
            <person name="Simonyi S."/>
            <person name="Grun P."/>
            <person name="Shapiro-Ilan D."/>
            <person name="Pidot S.J."/>
            <person name="Stinear T.P."/>
            <person name="Ebersberger I."/>
            <person name="Bode H.B."/>
        </authorList>
    </citation>
    <scope>NUCLEOTIDE SEQUENCE [LARGE SCALE GENOMIC DNA]</scope>
    <source>
        <strain evidence="1 3">DSM 16337</strain>
    </source>
</reference>
<accession>A0A2D0IJV9</accession>